<dbReference type="EMBL" id="CAMGYJ010000005">
    <property type="protein sequence ID" value="CAI0412580.1"/>
    <property type="molecule type" value="Genomic_DNA"/>
</dbReference>
<accession>A0AAV0JRI2</accession>
<evidence type="ECO:0000313" key="4">
    <source>
        <dbReference type="Proteomes" id="UP001154282"/>
    </source>
</evidence>
<reference evidence="3" key="1">
    <citation type="submission" date="2022-08" db="EMBL/GenBank/DDBJ databases">
        <authorList>
            <person name="Gutierrez-Valencia J."/>
        </authorList>
    </citation>
    <scope>NUCLEOTIDE SEQUENCE</scope>
</reference>
<gene>
    <name evidence="2" type="ORF">LITE_LOCUS15567</name>
    <name evidence="3" type="ORF">LITE_LOCUS15602</name>
</gene>
<dbReference type="Proteomes" id="UP001154282">
    <property type="component" value="Unassembled WGS sequence"/>
</dbReference>
<sequence>MLLGTKAAAYARPRKGRGFGYRRSIPARRRQERNRDAPIALRCREGP</sequence>
<evidence type="ECO:0000313" key="2">
    <source>
        <dbReference type="EMBL" id="CAI0412486.1"/>
    </source>
</evidence>
<organism evidence="3 4">
    <name type="scientific">Linum tenue</name>
    <dbReference type="NCBI Taxonomy" id="586396"/>
    <lineage>
        <taxon>Eukaryota</taxon>
        <taxon>Viridiplantae</taxon>
        <taxon>Streptophyta</taxon>
        <taxon>Embryophyta</taxon>
        <taxon>Tracheophyta</taxon>
        <taxon>Spermatophyta</taxon>
        <taxon>Magnoliopsida</taxon>
        <taxon>eudicotyledons</taxon>
        <taxon>Gunneridae</taxon>
        <taxon>Pentapetalae</taxon>
        <taxon>rosids</taxon>
        <taxon>fabids</taxon>
        <taxon>Malpighiales</taxon>
        <taxon>Linaceae</taxon>
        <taxon>Linum</taxon>
    </lineage>
</organism>
<evidence type="ECO:0000256" key="1">
    <source>
        <dbReference type="SAM" id="MobiDB-lite"/>
    </source>
</evidence>
<feature type="region of interest" description="Disordered" evidence="1">
    <location>
        <begin position="26"/>
        <end position="47"/>
    </location>
</feature>
<proteinExistence type="predicted"/>
<dbReference type="EMBL" id="CAMGYJ010000005">
    <property type="protein sequence ID" value="CAI0412486.1"/>
    <property type="molecule type" value="Genomic_DNA"/>
</dbReference>
<comment type="caution">
    <text evidence="3">The sequence shown here is derived from an EMBL/GenBank/DDBJ whole genome shotgun (WGS) entry which is preliminary data.</text>
</comment>
<keyword evidence="4" id="KW-1185">Reference proteome</keyword>
<protein>
    <submittedName>
        <fullName evidence="3">Uncharacterized protein</fullName>
    </submittedName>
</protein>
<name>A0AAV0JRI2_9ROSI</name>
<evidence type="ECO:0000313" key="3">
    <source>
        <dbReference type="EMBL" id="CAI0412580.1"/>
    </source>
</evidence>
<dbReference type="AlphaFoldDB" id="A0AAV0JRI2"/>